<dbReference type="Proteomes" id="UP001146351">
    <property type="component" value="Unassembled WGS sequence"/>
</dbReference>
<evidence type="ECO:0000256" key="6">
    <source>
        <dbReference type="SAM" id="Phobius"/>
    </source>
</evidence>
<feature type="compositionally biased region" description="Polar residues" evidence="5">
    <location>
        <begin position="91"/>
        <end position="100"/>
    </location>
</feature>
<feature type="transmembrane region" description="Helical" evidence="6">
    <location>
        <begin position="177"/>
        <end position="199"/>
    </location>
</feature>
<dbReference type="Pfam" id="PF02535">
    <property type="entry name" value="Zip"/>
    <property type="match status" value="2"/>
</dbReference>
<keyword evidence="4 6" id="KW-0472">Membrane</keyword>
<comment type="subcellular location">
    <subcellularLocation>
        <location evidence="1">Membrane</location>
        <topology evidence="1">Multi-pass membrane protein</topology>
    </subcellularLocation>
</comment>
<name>A0A9W9IG42_9EURO</name>
<feature type="compositionally biased region" description="Basic and acidic residues" evidence="5">
    <location>
        <begin position="1"/>
        <end position="16"/>
    </location>
</feature>
<evidence type="ECO:0000313" key="8">
    <source>
        <dbReference type="Proteomes" id="UP001146351"/>
    </source>
</evidence>
<feature type="region of interest" description="Disordered" evidence="5">
    <location>
        <begin position="291"/>
        <end position="333"/>
    </location>
</feature>
<feature type="transmembrane region" description="Helical" evidence="6">
    <location>
        <begin position="409"/>
        <end position="429"/>
    </location>
</feature>
<accession>A0A9W9IG42</accession>
<feature type="transmembrane region" description="Helical" evidence="6">
    <location>
        <begin position="211"/>
        <end position="232"/>
    </location>
</feature>
<dbReference type="AlphaFoldDB" id="A0A9W9IG42"/>
<proteinExistence type="predicted"/>
<feature type="region of interest" description="Disordered" evidence="5">
    <location>
        <begin position="42"/>
        <end position="100"/>
    </location>
</feature>
<evidence type="ECO:0000256" key="2">
    <source>
        <dbReference type="ARBA" id="ARBA00022692"/>
    </source>
</evidence>
<feature type="region of interest" description="Disordered" evidence="5">
    <location>
        <begin position="1"/>
        <end position="25"/>
    </location>
</feature>
<feature type="transmembrane region" description="Helical" evidence="6">
    <location>
        <begin position="564"/>
        <end position="584"/>
    </location>
</feature>
<dbReference type="EMBL" id="JAPQKO010000003">
    <property type="protein sequence ID" value="KAJ5173027.1"/>
    <property type="molecule type" value="Genomic_DNA"/>
</dbReference>
<feature type="transmembrane region" description="Helical" evidence="6">
    <location>
        <begin position="115"/>
        <end position="138"/>
    </location>
</feature>
<evidence type="ECO:0000256" key="3">
    <source>
        <dbReference type="ARBA" id="ARBA00022989"/>
    </source>
</evidence>
<evidence type="ECO:0000256" key="1">
    <source>
        <dbReference type="ARBA" id="ARBA00004141"/>
    </source>
</evidence>
<protein>
    <submittedName>
        <fullName evidence="7">Uncharacterized protein</fullName>
    </submittedName>
</protein>
<dbReference type="PANTHER" id="PTHR11040:SF55">
    <property type="entry name" value="MEMBRANE ZINC ION TRANSPORTER, PUTATIVE (AFU_ORTHOLOGUE AFUA_6G00470)-RELATED"/>
    <property type="match status" value="1"/>
</dbReference>
<comment type="caution">
    <text evidence="7">The sequence shown here is derived from an EMBL/GenBank/DDBJ whole genome shotgun (WGS) entry which is preliminary data.</text>
</comment>
<feature type="transmembrane region" description="Helical" evidence="6">
    <location>
        <begin position="521"/>
        <end position="543"/>
    </location>
</feature>
<keyword evidence="8" id="KW-1185">Reference proteome</keyword>
<reference evidence="7" key="2">
    <citation type="journal article" date="2023" name="IMA Fungus">
        <title>Comparative genomic study of the Penicillium genus elucidates a diverse pangenome and 15 lateral gene transfer events.</title>
        <authorList>
            <person name="Petersen C."/>
            <person name="Sorensen T."/>
            <person name="Nielsen M.R."/>
            <person name="Sondergaard T.E."/>
            <person name="Sorensen J.L."/>
            <person name="Fitzpatrick D.A."/>
            <person name="Frisvad J.C."/>
            <person name="Nielsen K.L."/>
        </authorList>
    </citation>
    <scope>NUCLEOTIDE SEQUENCE</scope>
    <source>
        <strain evidence="7">IBT 21917</strain>
    </source>
</reference>
<feature type="compositionally biased region" description="Basic and acidic residues" evidence="5">
    <location>
        <begin position="374"/>
        <end position="394"/>
    </location>
</feature>
<dbReference type="OrthoDB" id="448280at2759"/>
<keyword evidence="3 6" id="KW-1133">Transmembrane helix</keyword>
<evidence type="ECO:0000313" key="7">
    <source>
        <dbReference type="EMBL" id="KAJ5173027.1"/>
    </source>
</evidence>
<reference evidence="7" key="1">
    <citation type="submission" date="2022-11" db="EMBL/GenBank/DDBJ databases">
        <authorList>
            <person name="Petersen C."/>
        </authorList>
    </citation>
    <scope>NUCLEOTIDE SEQUENCE</scope>
    <source>
        <strain evidence="7">IBT 21917</strain>
    </source>
</reference>
<feature type="compositionally biased region" description="Basic and acidic residues" evidence="5">
    <location>
        <begin position="293"/>
        <end position="318"/>
    </location>
</feature>
<keyword evidence="2 6" id="KW-0812">Transmembrane</keyword>
<evidence type="ECO:0000256" key="4">
    <source>
        <dbReference type="ARBA" id="ARBA00023136"/>
    </source>
</evidence>
<dbReference type="GO" id="GO:0005385">
    <property type="term" value="F:zinc ion transmembrane transporter activity"/>
    <property type="evidence" value="ECO:0007669"/>
    <property type="project" value="TreeGrafter"/>
</dbReference>
<gene>
    <name evidence="7" type="ORF">N7492_005620</name>
</gene>
<evidence type="ECO:0000256" key="5">
    <source>
        <dbReference type="SAM" id="MobiDB-lite"/>
    </source>
</evidence>
<organism evidence="7 8">
    <name type="scientific">Penicillium capsulatum</name>
    <dbReference type="NCBI Taxonomy" id="69766"/>
    <lineage>
        <taxon>Eukaryota</taxon>
        <taxon>Fungi</taxon>
        <taxon>Dikarya</taxon>
        <taxon>Ascomycota</taxon>
        <taxon>Pezizomycotina</taxon>
        <taxon>Eurotiomycetes</taxon>
        <taxon>Eurotiomycetidae</taxon>
        <taxon>Eurotiales</taxon>
        <taxon>Aspergillaceae</taxon>
        <taxon>Penicillium</taxon>
    </lineage>
</organism>
<feature type="transmembrane region" description="Helical" evidence="6">
    <location>
        <begin position="252"/>
        <end position="274"/>
    </location>
</feature>
<dbReference type="InterPro" id="IPR003689">
    <property type="entry name" value="ZIP"/>
</dbReference>
<sequence>MNCPSRTDDTLLHDEWNQNPPRFAPDLTTCQDLNGIANVREHKGDEKGPAKLQSEWHGGYAPHLEAPDPGNHPGSGRGVSLTPSGRLASPKISSTAGQDKLYPNTSPVCRSIKDWALWLLSVLGVSMLISSDMLGGLFRSKSQLVVAAPIEKQDPLPMKRSRCVNGGVGGDTYDLPLHVAALFIILGTSTIACAFPILATRFHRLHIPASFLFFVSHFGTGVLIATAFVHLLPTAFTSLGDPCLSDFWTKDYPAMPGAIALAGIFFVTVIEMVFSPAQNICRGGHHNLTQRRASLDKDTRQDRDQGPAPRIEDSDHSSQPRNPGSYLSGLEVPPHLRDMGPLIGRSSSISRAINRMGEGSEEIVRVASAPEIQTHHEKDNGAIQSDVERHEDHSILTPQQKQKKETMQVYLLEMGILFHSVFIGMSLSVSIGKEFVILLIAIVFHQTFEGLALGSRIASLPWSDKQLQPWIMSLAYGCTYVGSHETPSPEKTKILIAYYRTPIGQAIGLATHTLYSPDSEVGLLVVGVMNAISAGLLIFASLVELMSEDFLSDESWRVLHGRRRVYACILVFLGAFCMSIVGAWA</sequence>
<dbReference type="PANTHER" id="PTHR11040">
    <property type="entry name" value="ZINC/IRON TRANSPORTER"/>
    <property type="match status" value="1"/>
</dbReference>
<feature type="region of interest" description="Disordered" evidence="5">
    <location>
        <begin position="374"/>
        <end position="401"/>
    </location>
</feature>
<dbReference type="GO" id="GO:0005886">
    <property type="term" value="C:plasma membrane"/>
    <property type="evidence" value="ECO:0007669"/>
    <property type="project" value="TreeGrafter"/>
</dbReference>